<dbReference type="OrthoDB" id="28257at2759"/>
<keyword evidence="3 7" id="KW-0812">Transmembrane</keyword>
<keyword evidence="4 7" id="KW-1133">Transmembrane helix</keyword>
<dbReference type="PANTHER" id="PTHR13144:SF0">
    <property type="entry name" value="PROTEIN TEX261"/>
    <property type="match status" value="1"/>
</dbReference>
<protein>
    <submittedName>
        <fullName evidence="8">Uncharacterized protein</fullName>
    </submittedName>
</protein>
<evidence type="ECO:0000256" key="2">
    <source>
        <dbReference type="ARBA" id="ARBA00008096"/>
    </source>
</evidence>
<evidence type="ECO:0000313" key="10">
    <source>
        <dbReference type="Proteomes" id="UP000747110"/>
    </source>
</evidence>
<proteinExistence type="inferred from homology"/>
<evidence type="ECO:0000256" key="4">
    <source>
        <dbReference type="ARBA" id="ARBA00022989"/>
    </source>
</evidence>
<feature type="compositionally biased region" description="Gly residues" evidence="6">
    <location>
        <begin position="177"/>
        <end position="198"/>
    </location>
</feature>
<feature type="transmembrane region" description="Helical" evidence="7">
    <location>
        <begin position="46"/>
        <end position="64"/>
    </location>
</feature>
<feature type="region of interest" description="Disordered" evidence="6">
    <location>
        <begin position="177"/>
        <end position="232"/>
    </location>
</feature>
<accession>A0A8J4FNZ8</accession>
<sequence>MIPLTFEEAVGYFGIYLFLLCMCLALIVALYYLAELVEEHLKTTKKVIIYTILAELVVVALLWVLEGVDVATIAPTIAAPLGYWRVVHRHFPFLSFRDPTLVVSGLLTVAAHIMWMRYHLHTFHHITVVLGFFLVVVWLVPFQLLVSLAANENCLPGIASGMPASYYVTSGGGGSSGRGGGGVAGATTGTGGPSGPGRGARRTATRTLLSSLFDNRRGQEHGMGMGRKKDRD</sequence>
<dbReference type="GO" id="GO:0005789">
    <property type="term" value="C:endoplasmic reticulum membrane"/>
    <property type="evidence" value="ECO:0007669"/>
    <property type="project" value="TreeGrafter"/>
</dbReference>
<evidence type="ECO:0000256" key="7">
    <source>
        <dbReference type="SAM" id="Phobius"/>
    </source>
</evidence>
<dbReference type="GO" id="GO:0000139">
    <property type="term" value="C:Golgi membrane"/>
    <property type="evidence" value="ECO:0007669"/>
    <property type="project" value="TreeGrafter"/>
</dbReference>
<dbReference type="GO" id="GO:0097020">
    <property type="term" value="F:COPII receptor activity"/>
    <property type="evidence" value="ECO:0007669"/>
    <property type="project" value="InterPro"/>
</dbReference>
<dbReference type="Pfam" id="PF04148">
    <property type="entry name" value="Erv26"/>
    <property type="match status" value="1"/>
</dbReference>
<dbReference type="AlphaFoldDB" id="A0A8J4FNZ8"/>
<dbReference type="Proteomes" id="UP000747110">
    <property type="component" value="Unassembled WGS sequence"/>
</dbReference>
<dbReference type="GO" id="GO:0030134">
    <property type="term" value="C:COPII-coated ER to Golgi transport vesicle"/>
    <property type="evidence" value="ECO:0007669"/>
    <property type="project" value="TreeGrafter"/>
</dbReference>
<dbReference type="PANTHER" id="PTHR13144">
    <property type="entry name" value="TEX261 PROTEIN"/>
    <property type="match status" value="1"/>
</dbReference>
<evidence type="ECO:0000256" key="5">
    <source>
        <dbReference type="ARBA" id="ARBA00023136"/>
    </source>
</evidence>
<gene>
    <name evidence="8" type="ORF">Vretifemale_10482</name>
    <name evidence="9" type="ORF">Vretimale_996</name>
</gene>
<reference evidence="8" key="1">
    <citation type="journal article" date="2021" name="Proc. Natl. Acad. Sci. U.S.A.">
        <title>Three genomes in the algal genus Volvox reveal the fate of a haploid sex-determining region after a transition to homothallism.</title>
        <authorList>
            <person name="Yamamoto K."/>
            <person name="Hamaji T."/>
            <person name="Kawai-Toyooka H."/>
            <person name="Matsuzaki R."/>
            <person name="Takahashi F."/>
            <person name="Nishimura Y."/>
            <person name="Kawachi M."/>
            <person name="Noguchi H."/>
            <person name="Minakuchi Y."/>
            <person name="Umen J.G."/>
            <person name="Toyoda A."/>
            <person name="Nozaki H."/>
        </authorList>
    </citation>
    <scope>NUCLEOTIDE SEQUENCE</scope>
    <source>
        <strain evidence="9">NIES-3785</strain>
        <strain evidence="8">NIES-3786</strain>
    </source>
</reference>
<evidence type="ECO:0000256" key="3">
    <source>
        <dbReference type="ARBA" id="ARBA00022692"/>
    </source>
</evidence>
<keyword evidence="5 7" id="KW-0472">Membrane</keyword>
<dbReference type="EMBL" id="BNCQ01000002">
    <property type="protein sequence ID" value="GIL94829.1"/>
    <property type="molecule type" value="Genomic_DNA"/>
</dbReference>
<feature type="transmembrane region" description="Helical" evidence="7">
    <location>
        <begin position="12"/>
        <end position="34"/>
    </location>
</feature>
<evidence type="ECO:0000256" key="1">
    <source>
        <dbReference type="ARBA" id="ARBA00004141"/>
    </source>
</evidence>
<evidence type="ECO:0000313" key="8">
    <source>
        <dbReference type="EMBL" id="GIL81514.1"/>
    </source>
</evidence>
<dbReference type="Proteomes" id="UP000722791">
    <property type="component" value="Unassembled WGS sequence"/>
</dbReference>
<dbReference type="EMBL" id="BNCP01000021">
    <property type="protein sequence ID" value="GIL81514.1"/>
    <property type="molecule type" value="Genomic_DNA"/>
</dbReference>
<comment type="caution">
    <text evidence="8">The sequence shown here is derived from an EMBL/GenBank/DDBJ whole genome shotgun (WGS) entry which is preliminary data.</text>
</comment>
<dbReference type="GO" id="GO:0006888">
    <property type="term" value="P:endoplasmic reticulum to Golgi vesicle-mediated transport"/>
    <property type="evidence" value="ECO:0007669"/>
    <property type="project" value="InterPro"/>
</dbReference>
<feature type="transmembrane region" description="Helical" evidence="7">
    <location>
        <begin position="122"/>
        <end position="140"/>
    </location>
</feature>
<feature type="transmembrane region" description="Helical" evidence="7">
    <location>
        <begin position="99"/>
        <end position="116"/>
    </location>
</feature>
<name>A0A8J4FNZ8_9CHLO</name>
<dbReference type="InterPro" id="IPR007277">
    <property type="entry name" value="Svp26/Tex261"/>
</dbReference>
<keyword evidence="10" id="KW-1185">Reference proteome</keyword>
<organism evidence="8 10">
    <name type="scientific">Volvox reticuliferus</name>
    <dbReference type="NCBI Taxonomy" id="1737510"/>
    <lineage>
        <taxon>Eukaryota</taxon>
        <taxon>Viridiplantae</taxon>
        <taxon>Chlorophyta</taxon>
        <taxon>core chlorophytes</taxon>
        <taxon>Chlorophyceae</taxon>
        <taxon>CS clade</taxon>
        <taxon>Chlamydomonadales</taxon>
        <taxon>Volvocaceae</taxon>
        <taxon>Volvox</taxon>
    </lineage>
</organism>
<comment type="subcellular location">
    <subcellularLocation>
        <location evidence="1">Membrane</location>
        <topology evidence="1">Multi-pass membrane protein</topology>
    </subcellularLocation>
</comment>
<feature type="transmembrane region" description="Helical" evidence="7">
    <location>
        <begin position="70"/>
        <end position="87"/>
    </location>
</feature>
<comment type="similarity">
    <text evidence="2">Belongs to the SVP26 family.</text>
</comment>
<evidence type="ECO:0000256" key="6">
    <source>
        <dbReference type="SAM" id="MobiDB-lite"/>
    </source>
</evidence>
<evidence type="ECO:0000313" key="9">
    <source>
        <dbReference type="EMBL" id="GIL94829.1"/>
    </source>
</evidence>